<dbReference type="Gene3D" id="2.130.10.10">
    <property type="entry name" value="YVTN repeat-like/Quinoprotein amine dehydrogenase"/>
    <property type="match status" value="4"/>
</dbReference>
<feature type="region of interest" description="Disordered" evidence="9">
    <location>
        <begin position="1"/>
        <end position="28"/>
    </location>
</feature>
<evidence type="ECO:0000256" key="4">
    <source>
        <dbReference type="ARBA" id="ARBA00022741"/>
    </source>
</evidence>
<dbReference type="Pfam" id="PF00069">
    <property type="entry name" value="Pkinase"/>
    <property type="match status" value="1"/>
</dbReference>
<gene>
    <name evidence="11" type="primary">spk1_18</name>
    <name evidence="11" type="ORF">ENSA5_40120</name>
</gene>
<name>A0A2S9XR73_9BACT</name>
<evidence type="ECO:0000256" key="8">
    <source>
        <dbReference type="PROSITE-ProRule" id="PRU10141"/>
    </source>
</evidence>
<organism evidence="11 12">
    <name type="scientific">Enhygromyxa salina</name>
    <dbReference type="NCBI Taxonomy" id="215803"/>
    <lineage>
        <taxon>Bacteria</taxon>
        <taxon>Pseudomonadati</taxon>
        <taxon>Myxococcota</taxon>
        <taxon>Polyangia</taxon>
        <taxon>Nannocystales</taxon>
        <taxon>Nannocystaceae</taxon>
        <taxon>Enhygromyxa</taxon>
    </lineage>
</organism>
<feature type="binding site" evidence="8">
    <location>
        <position position="117"/>
    </location>
    <ligand>
        <name>ATP</name>
        <dbReference type="ChEBI" id="CHEBI:30616"/>
    </ligand>
</feature>
<feature type="compositionally biased region" description="Low complexity" evidence="9">
    <location>
        <begin position="16"/>
        <end position="27"/>
    </location>
</feature>
<keyword evidence="6 8" id="KW-0067">ATP-binding</keyword>
<keyword evidence="5 11" id="KW-0418">Kinase</keyword>
<dbReference type="PROSITE" id="PS50082">
    <property type="entry name" value="WD_REPEATS_2"/>
    <property type="match status" value="1"/>
</dbReference>
<dbReference type="SUPFAM" id="SSF63829">
    <property type="entry name" value="Calcium-dependent phosphotriesterase"/>
    <property type="match status" value="1"/>
</dbReference>
<comment type="caution">
    <text evidence="11">The sequence shown here is derived from an EMBL/GenBank/DDBJ whole genome shotgun (WGS) entry which is preliminary data.</text>
</comment>
<reference evidence="11 12" key="1">
    <citation type="submission" date="2018-03" db="EMBL/GenBank/DDBJ databases">
        <title>Draft Genome Sequences of the Obligatory Marine Myxobacteria Enhygromyxa salina SWB005.</title>
        <authorList>
            <person name="Poehlein A."/>
            <person name="Moghaddam J.A."/>
            <person name="Harms H."/>
            <person name="Alanjari M."/>
            <person name="Koenig G.M."/>
            <person name="Daniel R."/>
            <person name="Schaeberle T.F."/>
        </authorList>
    </citation>
    <scope>NUCLEOTIDE SEQUENCE [LARGE SCALE GENOMIC DNA]</scope>
    <source>
        <strain evidence="11 12">SWB005</strain>
    </source>
</reference>
<protein>
    <submittedName>
        <fullName evidence="11">Serine/threonine-protein kinase PK-1</fullName>
        <ecNumber evidence="11">2.7.11.1</ecNumber>
    </submittedName>
</protein>
<keyword evidence="4 8" id="KW-0547">Nucleotide-binding</keyword>
<dbReference type="GO" id="GO:0005524">
    <property type="term" value="F:ATP binding"/>
    <property type="evidence" value="ECO:0007669"/>
    <property type="project" value="UniProtKB-UniRule"/>
</dbReference>
<keyword evidence="1 7" id="KW-0853">WD repeat</keyword>
<dbReference type="PANTHER" id="PTHR43289:SF6">
    <property type="entry name" value="SERINE_THREONINE-PROTEIN KINASE NEKL-3"/>
    <property type="match status" value="1"/>
</dbReference>
<dbReference type="InterPro" id="IPR011009">
    <property type="entry name" value="Kinase-like_dom_sf"/>
</dbReference>
<dbReference type="InterPro" id="IPR019775">
    <property type="entry name" value="WD40_repeat_CS"/>
</dbReference>
<dbReference type="Pfam" id="PF00400">
    <property type="entry name" value="WD40"/>
    <property type="match status" value="2"/>
</dbReference>
<sequence>MMLNERDPRGPQNPKSSGSLRSPGSRRQAQWVLGEDIPSEVLLETTLGSSEFDQLGDELNRVDQRRLRNLVWERVFGEAPDNLEIGRYVVLERLGSGGMGVVFSAYDQELDRKVAIKLLHEPKDDNPQHHSRLLREAQTLARLSHPNVVQVHDVGESGGQVFVAMEFVAGKTLREWVRQRPRSTREIVDAYIQAGRGLEAAHRAGIVHRDFKPDNVLIDEDGRVRVLDFGIARAEPGEATRGDQARPEAEAEAEPALPLTRTGALLGTPAYMAPEQHLGDAADMRSDQFAFCVSLHESLHRTRPFAGDSYAELADNVIAGQQVELEGSASSPRWLRELLARGLSADPAQRFPDMSALLRELSRDRVAGRRRWALGATSLTLVGVAALFVAELERDHETEAATMASELELEGQRADGAERELRGREDAVTIAEAALLVPESPVEALAKLRELHDDHAFAGAAWVIASDARQRGFPRSISRWPADLSLDRVSADGRRALLIDGQSRELHVFDVLTQATIATSLVVEEGPISISGDGRFVAVRASDDGSAIQLWEVDERVSTRIEVPTTGWITRLQLSPDGGRVVAFASVEDGRSGWLLERGGGARALPEGSVHAKFVPQSADLLLTDGEAVLRRFDPETGALSTIMSGAGGTIAISPDGAQVVAEVRDWDAPRVLVAALDGSDARAPASFEFADDFIYTLAWHPNSDAFAIGGSAGSVSVVSLDGERRIDLPQHRQPIARLAFSPDGSHLASASRGGSVFVTRLSDGHAEAQPGHRSMGWVVYDDEGQLRTVDGEGVLRLWDPAPRQRVRPGPGLRADYLDWSSRGLLAAASSFELTVVSADEGEVLWTTKEHSPYEGLAWSDAGDQLASLHGDGALRIWSREGALEQTVTTEAGEGGDLRWLGERVAWGEAGVGVHLLEPESGERELIPIPNATRIVALEPDPQRHRLWVGISSGAQIGSVLAFDDPSWAPSAKRALDADGLTDLATIPGRDELVYATSFGDVVLLDAETGARRRLGAHEDHVHTVKVDALGHTAYTASLDGSARVWDLDSGRWREVRADEQSFSSLARSPDGGAFVTGQGGGELVIWPDDLPRAWDDLRGWIDELSPAPL</sequence>
<evidence type="ECO:0000313" key="11">
    <source>
        <dbReference type="EMBL" id="PRP95356.1"/>
    </source>
</evidence>
<dbReference type="PROSITE" id="PS50294">
    <property type="entry name" value="WD_REPEATS_REGION"/>
    <property type="match status" value="1"/>
</dbReference>
<dbReference type="SUPFAM" id="SSF56112">
    <property type="entry name" value="Protein kinase-like (PK-like)"/>
    <property type="match status" value="1"/>
</dbReference>
<dbReference type="InterPro" id="IPR001680">
    <property type="entry name" value="WD40_rpt"/>
</dbReference>
<dbReference type="InterPro" id="IPR008271">
    <property type="entry name" value="Ser/Thr_kinase_AS"/>
</dbReference>
<dbReference type="Proteomes" id="UP000237968">
    <property type="component" value="Unassembled WGS sequence"/>
</dbReference>
<keyword evidence="12" id="KW-1185">Reference proteome</keyword>
<accession>A0A2S9XR73</accession>
<dbReference type="EC" id="2.7.11.1" evidence="11"/>
<dbReference type="PROSITE" id="PS00108">
    <property type="entry name" value="PROTEIN_KINASE_ST"/>
    <property type="match status" value="1"/>
</dbReference>
<dbReference type="InterPro" id="IPR011047">
    <property type="entry name" value="Quinoprotein_ADH-like_sf"/>
</dbReference>
<dbReference type="CDD" id="cd14014">
    <property type="entry name" value="STKc_PknB_like"/>
    <property type="match status" value="1"/>
</dbReference>
<dbReference type="EMBL" id="PVNK01000173">
    <property type="protein sequence ID" value="PRP95356.1"/>
    <property type="molecule type" value="Genomic_DNA"/>
</dbReference>
<evidence type="ECO:0000256" key="7">
    <source>
        <dbReference type="PROSITE-ProRule" id="PRU00221"/>
    </source>
</evidence>
<dbReference type="InterPro" id="IPR015943">
    <property type="entry name" value="WD40/YVTN_repeat-like_dom_sf"/>
</dbReference>
<keyword evidence="3" id="KW-0677">Repeat</keyword>
<evidence type="ECO:0000256" key="6">
    <source>
        <dbReference type="ARBA" id="ARBA00022840"/>
    </source>
</evidence>
<dbReference type="AlphaFoldDB" id="A0A2S9XR73"/>
<dbReference type="InterPro" id="IPR000719">
    <property type="entry name" value="Prot_kinase_dom"/>
</dbReference>
<dbReference type="PANTHER" id="PTHR43289">
    <property type="entry name" value="MITOGEN-ACTIVATED PROTEIN KINASE KINASE KINASE 20-RELATED"/>
    <property type="match status" value="1"/>
</dbReference>
<dbReference type="Gene3D" id="1.10.510.10">
    <property type="entry name" value="Transferase(Phosphotransferase) domain 1"/>
    <property type="match status" value="1"/>
</dbReference>
<feature type="repeat" description="WD" evidence="7">
    <location>
        <begin position="1015"/>
        <end position="1056"/>
    </location>
</feature>
<evidence type="ECO:0000256" key="2">
    <source>
        <dbReference type="ARBA" id="ARBA00022679"/>
    </source>
</evidence>
<dbReference type="InterPro" id="IPR017441">
    <property type="entry name" value="Protein_kinase_ATP_BS"/>
</dbReference>
<dbReference type="Gene3D" id="3.30.200.20">
    <property type="entry name" value="Phosphorylase Kinase, domain 1"/>
    <property type="match status" value="1"/>
</dbReference>
<dbReference type="PROSITE" id="PS00107">
    <property type="entry name" value="PROTEIN_KINASE_ATP"/>
    <property type="match status" value="1"/>
</dbReference>
<evidence type="ECO:0000256" key="5">
    <source>
        <dbReference type="ARBA" id="ARBA00022777"/>
    </source>
</evidence>
<feature type="compositionally biased region" description="Basic and acidic residues" evidence="9">
    <location>
        <begin position="235"/>
        <end position="249"/>
    </location>
</feature>
<evidence type="ECO:0000256" key="3">
    <source>
        <dbReference type="ARBA" id="ARBA00022737"/>
    </source>
</evidence>
<evidence type="ECO:0000256" key="1">
    <source>
        <dbReference type="ARBA" id="ARBA00022574"/>
    </source>
</evidence>
<dbReference type="GO" id="GO:0004674">
    <property type="term" value="F:protein serine/threonine kinase activity"/>
    <property type="evidence" value="ECO:0007669"/>
    <property type="project" value="UniProtKB-EC"/>
</dbReference>
<dbReference type="SMART" id="SM00320">
    <property type="entry name" value="WD40"/>
    <property type="match status" value="5"/>
</dbReference>
<evidence type="ECO:0000256" key="9">
    <source>
        <dbReference type="SAM" id="MobiDB-lite"/>
    </source>
</evidence>
<dbReference type="OrthoDB" id="100367at2"/>
<dbReference type="PROSITE" id="PS50011">
    <property type="entry name" value="PROTEIN_KINASE_DOM"/>
    <property type="match status" value="1"/>
</dbReference>
<dbReference type="SUPFAM" id="SSF50998">
    <property type="entry name" value="Quinoprotein alcohol dehydrogenase-like"/>
    <property type="match status" value="1"/>
</dbReference>
<evidence type="ECO:0000313" key="12">
    <source>
        <dbReference type="Proteomes" id="UP000237968"/>
    </source>
</evidence>
<keyword evidence="2 11" id="KW-0808">Transferase</keyword>
<feature type="region of interest" description="Disordered" evidence="9">
    <location>
        <begin position="235"/>
        <end position="255"/>
    </location>
</feature>
<proteinExistence type="predicted"/>
<feature type="domain" description="Protein kinase" evidence="10">
    <location>
        <begin position="88"/>
        <end position="362"/>
    </location>
</feature>
<dbReference type="PROSITE" id="PS00678">
    <property type="entry name" value="WD_REPEATS_1"/>
    <property type="match status" value="1"/>
</dbReference>
<evidence type="ECO:0000259" key="10">
    <source>
        <dbReference type="PROSITE" id="PS50011"/>
    </source>
</evidence>